<organism evidence="1 2">
    <name type="scientific">Solobacterium moorei F0204</name>
    <dbReference type="NCBI Taxonomy" id="706433"/>
    <lineage>
        <taxon>Bacteria</taxon>
        <taxon>Bacillati</taxon>
        <taxon>Bacillota</taxon>
        <taxon>Erysipelotrichia</taxon>
        <taxon>Erysipelotrichales</taxon>
        <taxon>Erysipelotrichaceae</taxon>
        <taxon>Solobacterium</taxon>
    </lineage>
</organism>
<dbReference type="AlphaFoldDB" id="E7MMG5"/>
<protein>
    <submittedName>
        <fullName evidence="1">Uncharacterized protein</fullName>
    </submittedName>
</protein>
<dbReference type="OrthoDB" id="3540923at2"/>
<dbReference type="RefSeq" id="WP_006525568.1">
    <property type="nucleotide sequence ID" value="NZ_GL637653.1"/>
</dbReference>
<keyword evidence="2" id="KW-1185">Reference proteome</keyword>
<reference evidence="1 2" key="1">
    <citation type="submission" date="2010-08" db="EMBL/GenBank/DDBJ databases">
        <authorList>
            <person name="Weinstock G."/>
            <person name="Sodergren E."/>
            <person name="Clifton S."/>
            <person name="Fulton L."/>
            <person name="Fulton B."/>
            <person name="Courtney L."/>
            <person name="Fronick C."/>
            <person name="Harrison M."/>
            <person name="Strong C."/>
            <person name="Farmer C."/>
            <person name="Delahaunty K."/>
            <person name="Markovic C."/>
            <person name="Hall O."/>
            <person name="Minx P."/>
            <person name="Tomlinson C."/>
            <person name="Mitreva M."/>
            <person name="Hou S."/>
            <person name="Chen J."/>
            <person name="Wollam A."/>
            <person name="Pepin K.H."/>
            <person name="Johnson M."/>
            <person name="Bhonagiri V."/>
            <person name="Zhang X."/>
            <person name="Suruliraj S."/>
            <person name="Warren W."/>
            <person name="Chinwalla A."/>
            <person name="Mardis E.R."/>
            <person name="Wilson R.K."/>
        </authorList>
    </citation>
    <scope>NUCLEOTIDE SEQUENCE [LARGE SCALE GENOMIC DNA]</scope>
    <source>
        <strain evidence="1 2">F0204</strain>
    </source>
</reference>
<dbReference type="EMBL" id="AECQ01000012">
    <property type="protein sequence ID" value="EFW24703.1"/>
    <property type="molecule type" value="Genomic_DNA"/>
</dbReference>
<dbReference type="eggNOG" id="COG3064">
    <property type="taxonomic scope" value="Bacteria"/>
</dbReference>
<dbReference type="HOGENOM" id="CLU_122635_0_0_9"/>
<proteinExistence type="predicted"/>
<dbReference type="STRING" id="706433.HMPREF9430_00732"/>
<name>E7MMG5_9FIRM</name>
<gene>
    <name evidence="1" type="ORF">HMPREF9430_00732</name>
</gene>
<sequence>MNTLENDITEAIFAAEDALQHLYQAKKYLKKASNWGIFDIFAGGFITSMIKHNHIDNAQDEIQYAKVALENLSHELQDVDDYIKVDIEIDTFVKLTDYFLDNFISDLFVQSKITSASKQVDEAIYETEKVLNVLKNAQ</sequence>
<accession>E7MMG5</accession>
<comment type="caution">
    <text evidence="1">The sequence shown here is derived from an EMBL/GenBank/DDBJ whole genome shotgun (WGS) entry which is preliminary data.</text>
</comment>
<evidence type="ECO:0000313" key="2">
    <source>
        <dbReference type="Proteomes" id="UP000004097"/>
    </source>
</evidence>
<evidence type="ECO:0000313" key="1">
    <source>
        <dbReference type="EMBL" id="EFW24703.1"/>
    </source>
</evidence>
<dbReference type="Proteomes" id="UP000004097">
    <property type="component" value="Unassembled WGS sequence"/>
</dbReference>